<evidence type="ECO:0000313" key="2">
    <source>
        <dbReference type="Proteomes" id="UP000244180"/>
    </source>
</evidence>
<dbReference type="Proteomes" id="UP000244180">
    <property type="component" value="Unassembled WGS sequence"/>
</dbReference>
<dbReference type="InterPro" id="IPR010147">
    <property type="entry name" value="CRISPR-assoc_prot_CasD"/>
</dbReference>
<dbReference type="GO" id="GO:0003723">
    <property type="term" value="F:RNA binding"/>
    <property type="evidence" value="ECO:0007669"/>
    <property type="project" value="InterPro"/>
</dbReference>
<dbReference type="Pfam" id="PF09704">
    <property type="entry name" value="Cas_Cas5d"/>
    <property type="match status" value="1"/>
</dbReference>
<dbReference type="RefSeq" id="WP_220677971.1">
    <property type="nucleotide sequence ID" value="NZ_PEBV01000022.1"/>
</dbReference>
<organism evidence="1 2">
    <name type="scientific">Hydrogenibacillus schlegelii</name>
    <name type="common">Bacillus schlegelii</name>
    <dbReference type="NCBI Taxonomy" id="1484"/>
    <lineage>
        <taxon>Bacteria</taxon>
        <taxon>Bacillati</taxon>
        <taxon>Bacillota</taxon>
        <taxon>Bacilli</taxon>
        <taxon>Bacillales</taxon>
        <taxon>Bacillales Family X. Incertae Sedis</taxon>
        <taxon>Hydrogenibacillus</taxon>
    </lineage>
</organism>
<dbReference type="Gene3D" id="3.30.70.2660">
    <property type="match status" value="1"/>
</dbReference>
<dbReference type="NCBIfam" id="TIGR01868">
    <property type="entry name" value="casD_Cas5e"/>
    <property type="match status" value="1"/>
</dbReference>
<accession>A0A2T5G9E4</accession>
<dbReference type="AlphaFoldDB" id="A0A2T5G9E4"/>
<comment type="caution">
    <text evidence="1">The sequence shown here is derived from an EMBL/GenBank/DDBJ whole genome shotgun (WGS) entry which is preliminary data.</text>
</comment>
<reference evidence="1 2" key="1">
    <citation type="submission" date="2017-08" db="EMBL/GenBank/DDBJ databases">
        <title>Burning lignite coal seam in the remote Altai Mountains harbors a hydrogen-driven thermophilic microbial community.</title>
        <authorList>
            <person name="Kadnikov V.V."/>
            <person name="Mardanov A.V."/>
            <person name="Ivasenko D."/>
            <person name="Beletsky A.V."/>
            <person name="Karnachuk O.V."/>
            <person name="Ravin N.V."/>
        </authorList>
    </citation>
    <scope>NUCLEOTIDE SEQUENCE [LARGE SCALE GENOMIC DNA]</scope>
    <source>
        <strain evidence="1">AL33</strain>
    </source>
</reference>
<dbReference type="GO" id="GO:0043571">
    <property type="term" value="P:maintenance of CRISPR repeat elements"/>
    <property type="evidence" value="ECO:0007669"/>
    <property type="project" value="InterPro"/>
</dbReference>
<dbReference type="EMBL" id="PEBV01000022">
    <property type="protein sequence ID" value="PTQ52811.1"/>
    <property type="molecule type" value="Genomic_DNA"/>
</dbReference>
<protein>
    <submittedName>
        <fullName evidence="1">CRISPR-associated protein, Cas5e family</fullName>
    </submittedName>
</protein>
<sequence length="255" mass="29370">MKAVVLRLDGPMLAFGTTAVDHHGFTDYFPGTALLTGLLGNALGWDHRDFDRLQRLQERLRYAARWDVRPVRLVDYQTVDLGQPKMVEPGWTTRGRPEHRSGGTAKKEIHQRFRHYWTDGLMTVVLTLLNEEEDPGLNRILEALRRPSRPLFIGRKTCLPSRPLLDPSTPLVEGDDLLELLRRIPRWIRRGRAESRREAEDLLPACWPDELGTPSGVRGELRRVFDLRDWANQLPAGSRWRMEGLIEVKDSIEVN</sequence>
<dbReference type="InterPro" id="IPR021124">
    <property type="entry name" value="CRISPR-assoc_prot_Cas5"/>
</dbReference>
<name>A0A2T5G9E4_HYDSH</name>
<evidence type="ECO:0000313" key="1">
    <source>
        <dbReference type="EMBL" id="PTQ52811.1"/>
    </source>
</evidence>
<gene>
    <name evidence="1" type="ORF">HSCHL_2697</name>
</gene>
<proteinExistence type="predicted"/>
<dbReference type="GO" id="GO:0051607">
    <property type="term" value="P:defense response to virus"/>
    <property type="evidence" value="ECO:0007669"/>
    <property type="project" value="InterPro"/>
</dbReference>